<keyword evidence="1" id="KW-0004">4Fe-4S</keyword>
<evidence type="ECO:0000313" key="9">
    <source>
        <dbReference type="EMBL" id="MFH0252774.1"/>
    </source>
</evidence>
<dbReference type="PANTHER" id="PTHR32439:SF9">
    <property type="entry name" value="BLR3264 PROTEIN"/>
    <property type="match status" value="1"/>
</dbReference>
<dbReference type="SUPFAM" id="SSF56014">
    <property type="entry name" value="Nitrite and sulphite reductase 4Fe-4S domain-like"/>
    <property type="match status" value="2"/>
</dbReference>
<evidence type="ECO:0000256" key="6">
    <source>
        <dbReference type="ARBA" id="ARBA00023014"/>
    </source>
</evidence>
<dbReference type="Gene3D" id="3.90.480.10">
    <property type="entry name" value="Sulfite Reductase Hemoprotein,Domain 2"/>
    <property type="match status" value="1"/>
</dbReference>
<evidence type="ECO:0000256" key="3">
    <source>
        <dbReference type="ARBA" id="ARBA00022723"/>
    </source>
</evidence>
<dbReference type="InterPro" id="IPR006067">
    <property type="entry name" value="NO2/SO3_Rdtase_4Fe4S_dom"/>
</dbReference>
<evidence type="ECO:0000259" key="7">
    <source>
        <dbReference type="Pfam" id="PF01077"/>
    </source>
</evidence>
<protein>
    <submittedName>
        <fullName evidence="9">Nitrite/sulfite reductase</fullName>
        <ecNumber evidence="9">1.8.7.1</ecNumber>
    </submittedName>
</protein>
<dbReference type="Gene3D" id="3.30.413.10">
    <property type="entry name" value="Sulfite Reductase Hemoprotein, domain 1"/>
    <property type="match status" value="2"/>
</dbReference>
<dbReference type="InterPro" id="IPR036136">
    <property type="entry name" value="Nit/Sulf_reduc_fer-like_dom_sf"/>
</dbReference>
<dbReference type="PANTHER" id="PTHR32439">
    <property type="entry name" value="FERREDOXIN--NITRITE REDUCTASE, CHLOROPLASTIC"/>
    <property type="match status" value="1"/>
</dbReference>
<dbReference type="Pfam" id="PF03460">
    <property type="entry name" value="NIR_SIR_ferr"/>
    <property type="match status" value="2"/>
</dbReference>
<comment type="caution">
    <text evidence="9">The sequence shown here is derived from an EMBL/GenBank/DDBJ whole genome shotgun (WGS) entry which is preliminary data.</text>
</comment>
<dbReference type="EC" id="1.8.7.1" evidence="9"/>
<dbReference type="InterPro" id="IPR005117">
    <property type="entry name" value="NiRdtase/SiRdtase_haem-b_fer"/>
</dbReference>
<evidence type="ECO:0000313" key="10">
    <source>
        <dbReference type="Proteomes" id="UP001607157"/>
    </source>
</evidence>
<keyword evidence="4 9" id="KW-0560">Oxidoreductase</keyword>
<evidence type="ECO:0000256" key="1">
    <source>
        <dbReference type="ARBA" id="ARBA00022485"/>
    </source>
</evidence>
<feature type="domain" description="Nitrite/Sulfite reductase ferredoxin-like" evidence="8">
    <location>
        <begin position="52"/>
        <end position="110"/>
    </location>
</feature>
<dbReference type="InterPro" id="IPR045854">
    <property type="entry name" value="NO2/SO3_Rdtase_4Fe4S_sf"/>
</dbReference>
<dbReference type="InterPro" id="IPR051329">
    <property type="entry name" value="NIR_SIR_4Fe-4S"/>
</dbReference>
<sequence>MYTYSEFDAAFVAERNRQFRAQVARRIDGSLTEDEFKPFRLMNGLYLQLHAYMLRVAIPYGTLSSRQMRQLAMIAERWDKGYGHFTTRQNIQYNWPKLKDVPDILDALGEVQMHAIQTSGNTIRNVTADHFAGAAADEVADPRPIAELIRQWSTDHPEFQFLPRKFKVAVTGSPMDRAVTLAHDIGLRIVRRGSDIGYQVLVGGGLGRTPMIGKVLHDFLPEEDLLPYLEAVVSVWNTIGRRDNKYKARIKITVHEHGIDDIRARVEERYALIRPQFSGVDQQLLGAIRAQFAPPAFREGGTEAYDAARAADPVFRAWADTNLAAHRAPGYAIVSISLKAHGETPGDATSEQMRVMADLAERYGHDELRISHEQNVILPHVHRSDLPAIHAALREVGLATANIGLISDIIACPGMDYCALATARSIPIAQEIATRFGALKLEHEIGQMKIKISGCINACGHHHVGHIGILGLDRAGVENYQITIGGDGGTDARLGDRTGPGFSADEIVPAIEAIMLAYLEHRSEPSETFLQTYRRLGMEPFKAALYGDADAKPRRKAEANVPA</sequence>
<accession>A0ABW7I3M3</accession>
<dbReference type="Pfam" id="PF01077">
    <property type="entry name" value="NIR_SIR"/>
    <property type="match status" value="2"/>
</dbReference>
<proteinExistence type="predicted"/>
<gene>
    <name evidence="9" type="ORF">ACGRVM_02650</name>
</gene>
<organism evidence="9 10">
    <name type="scientific">Roseovarius aquimarinus</name>
    <dbReference type="NCBI Taxonomy" id="1229156"/>
    <lineage>
        <taxon>Bacteria</taxon>
        <taxon>Pseudomonadati</taxon>
        <taxon>Pseudomonadota</taxon>
        <taxon>Alphaproteobacteria</taxon>
        <taxon>Rhodobacterales</taxon>
        <taxon>Roseobacteraceae</taxon>
        <taxon>Roseovarius</taxon>
    </lineage>
</organism>
<keyword evidence="3" id="KW-0479">Metal-binding</keyword>
<keyword evidence="5" id="KW-0408">Iron</keyword>
<dbReference type="RefSeq" id="WP_377168975.1">
    <property type="nucleotide sequence ID" value="NZ_JBHTJC010000001.1"/>
</dbReference>
<dbReference type="Proteomes" id="UP001607157">
    <property type="component" value="Unassembled WGS sequence"/>
</dbReference>
<evidence type="ECO:0000256" key="4">
    <source>
        <dbReference type="ARBA" id="ARBA00023002"/>
    </source>
</evidence>
<feature type="domain" description="Nitrite/sulphite reductase 4Fe-4S" evidence="7">
    <location>
        <begin position="119"/>
        <end position="270"/>
    </location>
</feature>
<name>A0ABW7I3M3_9RHOB</name>
<feature type="domain" description="Nitrite/sulphite reductase 4Fe-4S" evidence="7">
    <location>
        <begin position="409"/>
        <end position="545"/>
    </location>
</feature>
<keyword evidence="6" id="KW-0411">Iron-sulfur</keyword>
<keyword evidence="2" id="KW-0349">Heme</keyword>
<evidence type="ECO:0000256" key="5">
    <source>
        <dbReference type="ARBA" id="ARBA00023004"/>
    </source>
</evidence>
<dbReference type="SUPFAM" id="SSF55124">
    <property type="entry name" value="Nitrite/Sulfite reductase N-terminal domain-like"/>
    <property type="match status" value="2"/>
</dbReference>
<evidence type="ECO:0000256" key="2">
    <source>
        <dbReference type="ARBA" id="ARBA00022617"/>
    </source>
</evidence>
<reference evidence="9 10" key="1">
    <citation type="submission" date="2024-10" db="EMBL/GenBank/DDBJ databases">
        <authorList>
            <person name="Yang X.-N."/>
        </authorList>
    </citation>
    <scope>NUCLEOTIDE SEQUENCE [LARGE SCALE GENOMIC DNA]</scope>
    <source>
        <strain evidence="9 10">CAU 1059</strain>
    </source>
</reference>
<evidence type="ECO:0000259" key="8">
    <source>
        <dbReference type="Pfam" id="PF03460"/>
    </source>
</evidence>
<feature type="domain" description="Nitrite/Sulfite reductase ferredoxin-like" evidence="8">
    <location>
        <begin position="346"/>
        <end position="396"/>
    </location>
</feature>
<keyword evidence="10" id="KW-1185">Reference proteome</keyword>
<dbReference type="Gene3D" id="3.90.480.20">
    <property type="match status" value="1"/>
</dbReference>
<dbReference type="EMBL" id="JBIHMM010000001">
    <property type="protein sequence ID" value="MFH0252774.1"/>
    <property type="molecule type" value="Genomic_DNA"/>
</dbReference>
<dbReference type="GO" id="GO:0050311">
    <property type="term" value="F:sulfite reductase (ferredoxin) activity"/>
    <property type="evidence" value="ECO:0007669"/>
    <property type="project" value="UniProtKB-EC"/>
</dbReference>